<keyword evidence="1" id="KW-0472">Membrane</keyword>
<dbReference type="EMBL" id="QSQQ01000005">
    <property type="protein sequence ID" value="RGK49082.1"/>
    <property type="molecule type" value="Genomic_DNA"/>
</dbReference>
<feature type="transmembrane region" description="Helical" evidence="1">
    <location>
        <begin position="121"/>
        <end position="145"/>
    </location>
</feature>
<comment type="caution">
    <text evidence="2">The sequence shown here is derived from an EMBL/GenBank/DDBJ whole genome shotgun (WGS) entry which is preliminary data.</text>
</comment>
<keyword evidence="1" id="KW-0812">Transmembrane</keyword>
<evidence type="ECO:0000313" key="2">
    <source>
        <dbReference type="EMBL" id="RGK49082.1"/>
    </source>
</evidence>
<accession>A0A3E4MI97</accession>
<feature type="transmembrane region" description="Helical" evidence="1">
    <location>
        <begin position="55"/>
        <end position="77"/>
    </location>
</feature>
<keyword evidence="1" id="KW-1133">Transmembrane helix</keyword>
<protein>
    <submittedName>
        <fullName evidence="2">Uncharacterized protein</fullName>
    </submittedName>
</protein>
<feature type="transmembrane region" description="Helical" evidence="1">
    <location>
        <begin position="165"/>
        <end position="194"/>
    </location>
</feature>
<dbReference type="AlphaFoldDB" id="A0A3E4MI97"/>
<feature type="transmembrane region" description="Helical" evidence="1">
    <location>
        <begin position="28"/>
        <end position="48"/>
    </location>
</feature>
<reference evidence="2 3" key="1">
    <citation type="submission" date="2018-08" db="EMBL/GenBank/DDBJ databases">
        <title>A genome reference for cultivated species of the human gut microbiota.</title>
        <authorList>
            <person name="Zou Y."/>
            <person name="Xue W."/>
            <person name="Luo G."/>
        </authorList>
    </citation>
    <scope>NUCLEOTIDE SEQUENCE [LARGE SCALE GENOMIC DNA]</scope>
    <source>
        <strain evidence="2 3">TF11-11</strain>
    </source>
</reference>
<gene>
    <name evidence="2" type="ORF">DXD10_05075</name>
</gene>
<organism evidence="2 3">
    <name type="scientific">Dorea formicigenerans</name>
    <dbReference type="NCBI Taxonomy" id="39486"/>
    <lineage>
        <taxon>Bacteria</taxon>
        <taxon>Bacillati</taxon>
        <taxon>Bacillota</taxon>
        <taxon>Clostridia</taxon>
        <taxon>Lachnospirales</taxon>
        <taxon>Lachnospiraceae</taxon>
        <taxon>Dorea</taxon>
    </lineage>
</organism>
<feature type="transmembrane region" description="Helical" evidence="1">
    <location>
        <begin position="89"/>
        <end position="109"/>
    </location>
</feature>
<proteinExistence type="predicted"/>
<evidence type="ECO:0000256" key="1">
    <source>
        <dbReference type="SAM" id="Phobius"/>
    </source>
</evidence>
<dbReference type="Proteomes" id="UP000261208">
    <property type="component" value="Unassembled WGS sequence"/>
</dbReference>
<evidence type="ECO:0000313" key="3">
    <source>
        <dbReference type="Proteomes" id="UP000261208"/>
    </source>
</evidence>
<dbReference type="RefSeq" id="WP_117649396.1">
    <property type="nucleotide sequence ID" value="NZ_QSQQ01000005.1"/>
</dbReference>
<sequence>MWYVYVVFWLAVISPVFLALFSNRNIGWTMVIGLCIAVYIVGISDNLFLSKIVAYGYVGNILGYFQSYLIGSYYGYYSEQIEGAEGLKYIVVLFMVTLIIDVAYSGLFLRTIIRVLPIMMLYLLPIKMIPGNLKIFKFSFLIYAIHQPLMYDLKGKVYSLLQPVFHYACIVNVLSKVMILGIYLCIACIIYYVLNRISPSVLKILTGGRTKN</sequence>
<name>A0A3E4MI97_9FIRM</name>